<gene>
    <name evidence="3" type="ORF">GQX73_g3886</name>
</gene>
<keyword evidence="4" id="KW-1185">Reference proteome</keyword>
<evidence type="ECO:0000313" key="3">
    <source>
        <dbReference type="EMBL" id="KAF2969625.1"/>
    </source>
</evidence>
<feature type="compositionally biased region" description="Pro residues" evidence="2">
    <location>
        <begin position="720"/>
        <end position="733"/>
    </location>
</feature>
<dbReference type="PANTHER" id="PTHR33472">
    <property type="entry name" value="OS01G0106600 PROTEIN"/>
    <property type="match status" value="1"/>
</dbReference>
<feature type="region of interest" description="Disordered" evidence="2">
    <location>
        <begin position="1580"/>
        <end position="1608"/>
    </location>
</feature>
<name>A0A7C8IUS3_9PEZI</name>
<feature type="coiled-coil region" evidence="1">
    <location>
        <begin position="1211"/>
        <end position="1257"/>
    </location>
</feature>
<feature type="region of interest" description="Disordered" evidence="2">
    <location>
        <begin position="1421"/>
        <end position="1488"/>
    </location>
</feature>
<accession>A0A7C8IUS3</accession>
<keyword evidence="1" id="KW-0175">Coiled coil</keyword>
<feature type="region of interest" description="Disordered" evidence="2">
    <location>
        <begin position="692"/>
        <end position="739"/>
    </location>
</feature>
<evidence type="ECO:0000313" key="4">
    <source>
        <dbReference type="Proteomes" id="UP000481858"/>
    </source>
</evidence>
<evidence type="ECO:0000256" key="1">
    <source>
        <dbReference type="SAM" id="Coils"/>
    </source>
</evidence>
<dbReference type="InParanoid" id="A0A7C8IUS3"/>
<organism evidence="3 4">
    <name type="scientific">Xylaria multiplex</name>
    <dbReference type="NCBI Taxonomy" id="323545"/>
    <lineage>
        <taxon>Eukaryota</taxon>
        <taxon>Fungi</taxon>
        <taxon>Dikarya</taxon>
        <taxon>Ascomycota</taxon>
        <taxon>Pezizomycotina</taxon>
        <taxon>Sordariomycetes</taxon>
        <taxon>Xylariomycetidae</taxon>
        <taxon>Xylariales</taxon>
        <taxon>Xylariaceae</taxon>
        <taxon>Xylaria</taxon>
    </lineage>
</organism>
<reference evidence="3 4" key="1">
    <citation type="submission" date="2019-12" db="EMBL/GenBank/DDBJ databases">
        <title>Draft genome sequence of the ascomycete Xylaria multiplex DSM 110363.</title>
        <authorList>
            <person name="Buettner E."/>
            <person name="Kellner H."/>
        </authorList>
    </citation>
    <scope>NUCLEOTIDE SEQUENCE [LARGE SCALE GENOMIC DNA]</scope>
    <source>
        <strain evidence="3 4">DSM 110363</strain>
    </source>
</reference>
<dbReference type="PANTHER" id="PTHR33472:SF28">
    <property type="entry name" value="BROMO AND FHA DOMAIN-CONTAINING PROTEIN DDB_G0267958"/>
    <property type="match status" value="1"/>
</dbReference>
<comment type="caution">
    <text evidence="3">The sequence shown here is derived from an EMBL/GenBank/DDBJ whole genome shotgun (WGS) entry which is preliminary data.</text>
</comment>
<dbReference type="Proteomes" id="UP000481858">
    <property type="component" value="Unassembled WGS sequence"/>
</dbReference>
<feature type="region of interest" description="Disordered" evidence="2">
    <location>
        <begin position="1158"/>
        <end position="1205"/>
    </location>
</feature>
<dbReference type="EMBL" id="WUBL01000033">
    <property type="protein sequence ID" value="KAF2969625.1"/>
    <property type="molecule type" value="Genomic_DNA"/>
</dbReference>
<proteinExistence type="predicted"/>
<feature type="compositionally biased region" description="Polar residues" evidence="2">
    <location>
        <begin position="180"/>
        <end position="211"/>
    </location>
</feature>
<feature type="compositionally biased region" description="Pro residues" evidence="2">
    <location>
        <begin position="1162"/>
        <end position="1176"/>
    </location>
</feature>
<feature type="compositionally biased region" description="Basic and acidic residues" evidence="2">
    <location>
        <begin position="1522"/>
        <end position="1532"/>
    </location>
</feature>
<sequence>MAGDPNINSEMMTYLGTANFKSITDEYEKFQASRPELLNQDSVSPRIFQQIFDNHVVQVCSNRTYSARIRDNVRAQLSQLGEDDPKRDELKKLGDAAAKSMNNYDRLLKRIVIVIKGCVNRVHWKKHVKDNAQENLGNWLKTKLTYFNDLLNDSLNRGIRPELGSILAALNNGMKALQATPGQQPKKNTQATPTGSISVNQLKTGQKGTYNPKTATPKTATPKTATPTTGDVGCDNMKSGQKRPSCEVEYVINGSPATKKLKLDQSLTGWWGPQTSRLDCSDEFFDVVNQWKRYISNPTHGLGTVEHCKQTAGYLERALDEVNKRAFIDQLLLRDEWNFRDDYLLSPRTPSFIRPGCPEALRRLGLGEGFHHPGSNDIKLLLGGGLSLQEKSTENQEPLPSGLLALVHSNNGDGGSLRGGGADDKEDLQEINRKDIRNHTNLRFRDPAILWEQLVEDAKYPPETGLFQTRLEDERPLMTDPARVGKFIDELREKMNRSIVLTEWDKVQEQQSVRRMETRINHYAGFVKAGRQRAYDFIHRNPGKIFVDKPKLNEEGGKDKSRPRYGKVLDKDFSRALGYAFRARVFQIFCLALCWKLYLRGLRSLSELLAQEAENLEIWDLHEELYMEWENNKWFSLSNQYEITQLETRYESREFLRTVWDGERKAIQEAIKNIEKNSDYYNINVYPTPNSSVKTKKNAGIQAHTPKTPSKAPLTTTPLTEPPKAPPKAPPKTTPKTPSKALVSIKDVFDLVGDGQGLLGVKEEEKEVEEIETSGMKTDDNAVTTGIEDNKLTHDEMDVDNIQDVTGGWEVDGDNSDEIQTAGIKIAVDFLEKVRDIYQNKLSEIIKQNEELDDQDPGNFSLISRNNIDAMAKNQILWSLGTEIHNLKRSVDPLSDKSYGKGADQNWELPDNETVWANTRPLPKKKDLPLEVTGVGLGSMPGEHWLPDHPRVFLGCLPDFGGDLNVDDDSIEPAGSSLFSDWAAWGAADKTKQGTEQQQAGPSGTKVNTSGSNKADAKPTPMAHTAQTINKLREILKEKNGAELTIRRLTRLQKGGKELTAKQKKDLAAARKLKKDNLALYKKLHSQQDATTRAQADFMAQQVNNELNQGIKAVEMIVDKELAKNAAEEKQQPAEEVAKDSSKEMTLADYANIFSTLQSKPQPQPQPQPQPKPQPKPKPEPKSESQIKTPAEPGGPLEDATKSNAQAHAVVVEREQRFNEAKKEARQAEEAVKANVNDAKLKEIEKLAQNNLEERRKELIDAVGRWRVTSEEESVQQKWDDPPETIDALRARLASLSQDWEDWVGGYNWSNTNDELAYHIDQWVLETISFVFECSKAFGQNPGHMLWIPMYENFWTSAGGTLERKRRIWLYSLVGHINHLIQQHWGGQTSSLSFDMPPEPPTEWTDASPQKWVLINQAEEEAKAKGTQPPGEPVLQKTPPDSQASLVPPSPYQEAKLGSKPFKSPAKSTASQKVTTGGLGKLPKNNTAGIMVPPPVSLKAKLLAAQKSKLSTPMKSKPSKPSKPEGNWKKSESRIPEEFKVVKFHENDDEKLDAWPDLKDMIQVALNAKLACHVLQENSEADYSKAPTPAKQQWPRPIPPNGTPYHTL</sequence>
<feature type="region of interest" description="Disordered" evidence="2">
    <location>
        <begin position="178"/>
        <end position="239"/>
    </location>
</feature>
<feature type="compositionally biased region" description="Low complexity" evidence="2">
    <location>
        <begin position="212"/>
        <end position="229"/>
    </location>
</feature>
<feature type="region of interest" description="Disordered" evidence="2">
    <location>
        <begin position="1506"/>
        <end position="1532"/>
    </location>
</feature>
<feature type="compositionally biased region" description="Low complexity" evidence="2">
    <location>
        <begin position="1506"/>
        <end position="1516"/>
    </location>
</feature>
<feature type="region of interest" description="Disordered" evidence="2">
    <location>
        <begin position="989"/>
        <end position="1023"/>
    </location>
</feature>
<dbReference type="OrthoDB" id="4777437at2759"/>
<protein>
    <submittedName>
        <fullName evidence="3">Uncharacterized protein</fullName>
    </submittedName>
</protein>
<evidence type="ECO:0000256" key="2">
    <source>
        <dbReference type="SAM" id="MobiDB-lite"/>
    </source>
</evidence>
<feature type="compositionally biased region" description="Polar residues" evidence="2">
    <location>
        <begin position="994"/>
        <end position="1013"/>
    </location>
</feature>
<feature type="compositionally biased region" description="Polar residues" evidence="2">
    <location>
        <begin position="1466"/>
        <end position="1475"/>
    </location>
</feature>